<evidence type="ECO:0000313" key="1">
    <source>
        <dbReference type="EMBL" id="MBB5342849.1"/>
    </source>
</evidence>
<name>A0A7W8J569_9BACT</name>
<proteinExistence type="predicted"/>
<dbReference type="EMBL" id="JACHDZ010000001">
    <property type="protein sequence ID" value="MBB5342849.1"/>
    <property type="molecule type" value="Genomic_DNA"/>
</dbReference>
<accession>A0A7W8J569</accession>
<dbReference type="AlphaFoldDB" id="A0A7W8J569"/>
<reference evidence="1 2" key="1">
    <citation type="submission" date="2020-08" db="EMBL/GenBank/DDBJ databases">
        <title>Genomic Encyclopedia of Type Strains, Phase IV (KMG-V): Genome sequencing to study the core and pangenomes of soil and plant-associated prokaryotes.</title>
        <authorList>
            <person name="Whitman W."/>
        </authorList>
    </citation>
    <scope>NUCLEOTIDE SEQUENCE [LARGE SCALE GENOMIC DNA]</scope>
    <source>
        <strain evidence="1 2">M8US30</strain>
    </source>
</reference>
<protein>
    <submittedName>
        <fullName evidence="1">Uncharacterized protein</fullName>
    </submittedName>
</protein>
<gene>
    <name evidence="1" type="ORF">HDF10_000799</name>
</gene>
<organism evidence="1 2">
    <name type="scientific">Tunturiibacter lichenicola</name>
    <dbReference type="NCBI Taxonomy" id="2051959"/>
    <lineage>
        <taxon>Bacteria</taxon>
        <taxon>Pseudomonadati</taxon>
        <taxon>Acidobacteriota</taxon>
        <taxon>Terriglobia</taxon>
        <taxon>Terriglobales</taxon>
        <taxon>Acidobacteriaceae</taxon>
        <taxon>Tunturiibacter</taxon>
    </lineage>
</organism>
<sequence length="70" mass="7805">MNDIDAIREVLGKLASLTESLANETATLLDDYATRIVKDSHATVERAKRIRSIASELHIDVRKVLDKTGR</sequence>
<evidence type="ECO:0000313" key="2">
    <source>
        <dbReference type="Proteomes" id="UP000569092"/>
    </source>
</evidence>
<dbReference type="Proteomes" id="UP000569092">
    <property type="component" value="Unassembled WGS sequence"/>
</dbReference>
<comment type="caution">
    <text evidence="1">The sequence shown here is derived from an EMBL/GenBank/DDBJ whole genome shotgun (WGS) entry which is preliminary data.</text>
</comment>